<keyword evidence="5" id="KW-1185">Reference proteome</keyword>
<accession>X7F8Z9</accession>
<dbReference type="AlphaFoldDB" id="X7F8Z9"/>
<evidence type="ECO:0000313" key="4">
    <source>
        <dbReference type="EMBL" id="ETX28556.1"/>
    </source>
</evidence>
<organism evidence="4 5">
    <name type="scientific">Roseivivax isoporae LMG 25204</name>
    <dbReference type="NCBI Taxonomy" id="1449351"/>
    <lineage>
        <taxon>Bacteria</taxon>
        <taxon>Pseudomonadati</taxon>
        <taxon>Pseudomonadota</taxon>
        <taxon>Alphaproteobacteria</taxon>
        <taxon>Rhodobacterales</taxon>
        <taxon>Roseobacteraceae</taxon>
        <taxon>Roseivivax</taxon>
    </lineage>
</organism>
<evidence type="ECO:0000256" key="1">
    <source>
        <dbReference type="ARBA" id="ARBA00023125"/>
    </source>
</evidence>
<feature type="DNA-binding region" description="H-T-H motif" evidence="2">
    <location>
        <begin position="29"/>
        <end position="48"/>
    </location>
</feature>
<dbReference type="Gene3D" id="1.10.357.10">
    <property type="entry name" value="Tetracycline Repressor, domain 2"/>
    <property type="match status" value="1"/>
</dbReference>
<dbReference type="PROSITE" id="PS50977">
    <property type="entry name" value="HTH_TETR_2"/>
    <property type="match status" value="1"/>
</dbReference>
<evidence type="ECO:0000259" key="3">
    <source>
        <dbReference type="PROSITE" id="PS50977"/>
    </source>
</evidence>
<reference evidence="4 5" key="1">
    <citation type="submission" date="2014-01" db="EMBL/GenBank/DDBJ databases">
        <title>Roseivivax isoporae LMG 25204 Genome Sequencing.</title>
        <authorList>
            <person name="Lai Q."/>
            <person name="Li G."/>
            <person name="Shao Z."/>
        </authorList>
    </citation>
    <scope>NUCLEOTIDE SEQUENCE [LARGE SCALE GENOMIC DNA]</scope>
    <source>
        <strain evidence="4 5">LMG 25204</strain>
    </source>
</reference>
<proteinExistence type="predicted"/>
<keyword evidence="1 2" id="KW-0238">DNA-binding</keyword>
<name>X7F8Z9_9RHOB</name>
<evidence type="ECO:0000313" key="5">
    <source>
        <dbReference type="Proteomes" id="UP000023430"/>
    </source>
</evidence>
<dbReference type="RefSeq" id="WP_051491977.1">
    <property type="nucleotide sequence ID" value="NZ_JAME01000017.1"/>
</dbReference>
<protein>
    <recommendedName>
        <fullName evidence="3">HTH tetR-type domain-containing protein</fullName>
    </recommendedName>
</protein>
<dbReference type="eggNOG" id="COG1309">
    <property type="taxonomic scope" value="Bacteria"/>
</dbReference>
<evidence type="ECO:0000256" key="2">
    <source>
        <dbReference type="PROSITE-ProRule" id="PRU00335"/>
    </source>
</evidence>
<dbReference type="PANTHER" id="PTHR43479">
    <property type="entry name" value="ACREF/ENVCD OPERON REPRESSOR-RELATED"/>
    <property type="match status" value="1"/>
</dbReference>
<dbReference type="GO" id="GO:0003677">
    <property type="term" value="F:DNA binding"/>
    <property type="evidence" value="ECO:0007669"/>
    <property type="project" value="UniProtKB-UniRule"/>
</dbReference>
<dbReference type="STRING" id="1449351.RISW2_05550"/>
<dbReference type="EMBL" id="JAME01000017">
    <property type="protein sequence ID" value="ETX28556.1"/>
    <property type="molecule type" value="Genomic_DNA"/>
</dbReference>
<dbReference type="OrthoDB" id="9811084at2"/>
<dbReference type="SUPFAM" id="SSF46689">
    <property type="entry name" value="Homeodomain-like"/>
    <property type="match status" value="1"/>
</dbReference>
<gene>
    <name evidence="4" type="ORF">RISW2_05550</name>
</gene>
<dbReference type="InterPro" id="IPR009057">
    <property type="entry name" value="Homeodomain-like_sf"/>
</dbReference>
<dbReference type="InterPro" id="IPR001647">
    <property type="entry name" value="HTH_TetR"/>
</dbReference>
<dbReference type="PANTHER" id="PTHR43479:SF11">
    <property type="entry name" value="ACREF_ENVCD OPERON REPRESSOR-RELATED"/>
    <property type="match status" value="1"/>
</dbReference>
<sequence>MDIRRRRTRLRLDRALKQLLSERPLADVSVGMLCKRAGVTRQTFYDNYGGIPQMLDAYLTLLLSEIEARHARLMDHPPPEETAERMRALAQSVFADIDPADARLRALFDGVPGLAAERRFAALVEGFLERGDPCGDALLEPDARRVHAHFFTGAFIGLLRLWVSDASPRDPALMAHYFTSLALGGRFGSTAPHTERSPS</sequence>
<dbReference type="InterPro" id="IPR050624">
    <property type="entry name" value="HTH-type_Tx_Regulator"/>
</dbReference>
<comment type="caution">
    <text evidence="4">The sequence shown here is derived from an EMBL/GenBank/DDBJ whole genome shotgun (WGS) entry which is preliminary data.</text>
</comment>
<dbReference type="Proteomes" id="UP000023430">
    <property type="component" value="Unassembled WGS sequence"/>
</dbReference>
<feature type="domain" description="HTH tetR-type" evidence="3">
    <location>
        <begin position="6"/>
        <end position="66"/>
    </location>
</feature>